<dbReference type="SUPFAM" id="SSF53474">
    <property type="entry name" value="alpha/beta-Hydrolases"/>
    <property type="match status" value="1"/>
</dbReference>
<dbReference type="PANTHER" id="PTHR48081">
    <property type="entry name" value="AB HYDROLASE SUPERFAMILY PROTEIN C4A8.06C"/>
    <property type="match status" value="1"/>
</dbReference>
<evidence type="ECO:0000313" key="5">
    <source>
        <dbReference type="EMBL" id="SKA96840.1"/>
    </source>
</evidence>
<dbReference type="InterPro" id="IPR029058">
    <property type="entry name" value="AB_hydrolase_fold"/>
</dbReference>
<dbReference type="Proteomes" id="UP000190774">
    <property type="component" value="Unassembled WGS sequence"/>
</dbReference>
<proteinExistence type="predicted"/>
<accession>A0A1T4Y534</accession>
<feature type="signal peptide" evidence="3">
    <location>
        <begin position="1"/>
        <end position="21"/>
    </location>
</feature>
<dbReference type="OrthoDB" id="9794725at2"/>
<evidence type="ECO:0000256" key="3">
    <source>
        <dbReference type="SAM" id="SignalP"/>
    </source>
</evidence>
<keyword evidence="1" id="KW-0378">Hydrolase</keyword>
<feature type="region of interest" description="Disordered" evidence="2">
    <location>
        <begin position="365"/>
        <end position="390"/>
    </location>
</feature>
<dbReference type="Gene3D" id="3.40.50.1820">
    <property type="entry name" value="alpha/beta hydrolase"/>
    <property type="match status" value="1"/>
</dbReference>
<evidence type="ECO:0000256" key="2">
    <source>
        <dbReference type="SAM" id="MobiDB-lite"/>
    </source>
</evidence>
<dbReference type="STRING" id="48467.SAMN02745166_02472"/>
<protein>
    <submittedName>
        <fullName evidence="5">Acetyl esterase/lipase</fullName>
    </submittedName>
</protein>
<feature type="chain" id="PRO_5012142904" evidence="3">
    <location>
        <begin position="22"/>
        <end position="402"/>
    </location>
</feature>
<evidence type="ECO:0000259" key="4">
    <source>
        <dbReference type="Pfam" id="PF20434"/>
    </source>
</evidence>
<dbReference type="RefSeq" id="WP_078813669.1">
    <property type="nucleotide sequence ID" value="NZ_FUYE01000007.1"/>
</dbReference>
<name>A0A1T4Y534_9BACT</name>
<keyword evidence="6" id="KW-1185">Reference proteome</keyword>
<dbReference type="GO" id="GO:0016787">
    <property type="term" value="F:hydrolase activity"/>
    <property type="evidence" value="ECO:0007669"/>
    <property type="project" value="UniProtKB-KW"/>
</dbReference>
<dbReference type="InterPro" id="IPR050300">
    <property type="entry name" value="GDXG_lipolytic_enzyme"/>
</dbReference>
<gene>
    <name evidence="5" type="ORF">SAMN02745166_02472</name>
</gene>
<organism evidence="5 6">
    <name type="scientific">Prosthecobacter debontii</name>
    <dbReference type="NCBI Taxonomy" id="48467"/>
    <lineage>
        <taxon>Bacteria</taxon>
        <taxon>Pseudomonadati</taxon>
        <taxon>Verrucomicrobiota</taxon>
        <taxon>Verrucomicrobiia</taxon>
        <taxon>Verrucomicrobiales</taxon>
        <taxon>Verrucomicrobiaceae</taxon>
        <taxon>Prosthecobacter</taxon>
    </lineage>
</organism>
<sequence>MSRLFTALGFTCLLTLQTLSAAEPTKVRLWPDGAPGAKGNEDKDQPFIYVWSAAKEKTNGAAFVVCPGGGYGGLAADHEGTQVAKWFNGLGVSAFVLHYRLGTHGYHYPIQLMDVQRAIRHVRANAQQYGIDPNRIGVIGFSAGGHLSSMAATLFDEKPEGMTQDAVDQVSARPDVAAPTYPVISMIDEFAHSGSRKNLLGPDNNTDEMARQVSTQLRVTPQTPPTFLFQTDEDTVVPAENAVSFYLACRKNGVPAELHCYRPGIHGVGLYLGDPVLGTWSLHLRDWLRNQGFLKPSPRASVSGKLTINGTPVSWGSIVFRSDDSSAPVACARVMKGNFKLDGKSGPVVGKVTLRVSYSAADVPGLDTPDGTVTTEEQKPGGGTWTLEIKPGDNKLELNIER</sequence>
<evidence type="ECO:0000256" key="1">
    <source>
        <dbReference type="ARBA" id="ARBA00022801"/>
    </source>
</evidence>
<keyword evidence="3" id="KW-0732">Signal</keyword>
<dbReference type="InterPro" id="IPR049492">
    <property type="entry name" value="BD-FAE-like_dom"/>
</dbReference>
<reference evidence="6" key="1">
    <citation type="submission" date="2017-02" db="EMBL/GenBank/DDBJ databases">
        <authorList>
            <person name="Varghese N."/>
            <person name="Submissions S."/>
        </authorList>
    </citation>
    <scope>NUCLEOTIDE SEQUENCE [LARGE SCALE GENOMIC DNA]</scope>
    <source>
        <strain evidence="6">ATCC 700200</strain>
    </source>
</reference>
<dbReference type="PANTHER" id="PTHR48081:SF6">
    <property type="entry name" value="PEPTIDASE S9 PROLYL OLIGOPEPTIDASE CATALYTIC DOMAIN-CONTAINING PROTEIN"/>
    <property type="match status" value="1"/>
</dbReference>
<dbReference type="EMBL" id="FUYE01000007">
    <property type="protein sequence ID" value="SKA96840.1"/>
    <property type="molecule type" value="Genomic_DNA"/>
</dbReference>
<evidence type="ECO:0000313" key="6">
    <source>
        <dbReference type="Proteomes" id="UP000190774"/>
    </source>
</evidence>
<feature type="domain" description="BD-FAE-like" evidence="4">
    <location>
        <begin position="54"/>
        <end position="246"/>
    </location>
</feature>
<dbReference type="AlphaFoldDB" id="A0A1T4Y534"/>
<dbReference type="Pfam" id="PF20434">
    <property type="entry name" value="BD-FAE"/>
    <property type="match status" value="1"/>
</dbReference>